<feature type="transmembrane region" description="Helical" evidence="1">
    <location>
        <begin position="155"/>
        <end position="175"/>
    </location>
</feature>
<dbReference type="RefSeq" id="WP_125011757.1">
    <property type="nucleotide sequence ID" value="NZ_RQVR01000003.1"/>
</dbReference>
<proteinExistence type="predicted"/>
<name>A0A3P3WEC6_9FLAO</name>
<reference evidence="2 3" key="1">
    <citation type="submission" date="2018-11" db="EMBL/GenBank/DDBJ databases">
        <title>Flavobacterium sp. nov., YIM 102600 draft genome.</title>
        <authorList>
            <person name="Li G."/>
            <person name="Jiang Y."/>
        </authorList>
    </citation>
    <scope>NUCLEOTIDE SEQUENCE [LARGE SCALE GENOMIC DNA]</scope>
    <source>
        <strain evidence="2 3">YIM 102600</strain>
    </source>
</reference>
<evidence type="ECO:0000256" key="1">
    <source>
        <dbReference type="SAM" id="Phobius"/>
    </source>
</evidence>
<feature type="transmembrane region" description="Helical" evidence="1">
    <location>
        <begin position="21"/>
        <end position="49"/>
    </location>
</feature>
<dbReference type="PANTHER" id="PTHR34219">
    <property type="entry name" value="IRON-REGULATED INNER MEMBRANE PROTEIN-RELATED"/>
    <property type="match status" value="1"/>
</dbReference>
<gene>
    <name evidence="2" type="ORF">EG849_03790</name>
</gene>
<dbReference type="OrthoDB" id="111691at2"/>
<accession>A0A3P3WEC6</accession>
<dbReference type="EMBL" id="RQVR01000003">
    <property type="protein sequence ID" value="RRJ93440.1"/>
    <property type="molecule type" value="Genomic_DNA"/>
</dbReference>
<feature type="transmembrane region" description="Helical" evidence="1">
    <location>
        <begin position="372"/>
        <end position="394"/>
    </location>
</feature>
<evidence type="ECO:0000313" key="2">
    <source>
        <dbReference type="EMBL" id="RRJ93440.1"/>
    </source>
</evidence>
<dbReference type="Proteomes" id="UP000271937">
    <property type="component" value="Unassembled WGS sequence"/>
</dbReference>
<evidence type="ECO:0000313" key="3">
    <source>
        <dbReference type="Proteomes" id="UP000271937"/>
    </source>
</evidence>
<feature type="transmembrane region" description="Helical" evidence="1">
    <location>
        <begin position="205"/>
        <end position="225"/>
    </location>
</feature>
<keyword evidence="1" id="KW-1133">Transmembrane helix</keyword>
<keyword evidence="1" id="KW-0812">Transmembrane</keyword>
<sequence length="398" mass="45209">MNILKSLVRKRLKKESKLKYAIALLHLWLGLLSSLVIFTVCLTGSIYAFKNQINDFYNRDKVYVESTGKRLPLDVIQEKFSKKNAEITAIIIPENNKKSYLVTFDDKDTKVSKTQYLNPYTGETLGGADHGLDQFFAVVLDIHRTMLVNQIGKQIVGISSLLFIFMLLSGLVLWWPKKWKHLKAGLTVKWNAKFHRLNYDIHNTLGFYALLFLMFMAITGLYVTYPWMKSGIIVSLGGNAVLTENAGEGANDEISNAFSDLLKDMMDKQDEMADLKEVKPVSMDSISGLAYKHLKYSATTIIQLPDEKNPRYRIKKINTDNWLGAQLPDEITFDKKGEVKTIERFADKPLNKQFVEISKPLHTGEILGLPSVILYFIVSLVGCSLPITGFIIWLKKVK</sequence>
<organism evidence="2 3">
    <name type="scientific">Flavobacterium macacae</name>
    <dbReference type="NCBI Taxonomy" id="2488993"/>
    <lineage>
        <taxon>Bacteria</taxon>
        <taxon>Pseudomonadati</taxon>
        <taxon>Bacteroidota</taxon>
        <taxon>Flavobacteriia</taxon>
        <taxon>Flavobacteriales</taxon>
        <taxon>Flavobacteriaceae</taxon>
        <taxon>Flavobacterium</taxon>
    </lineage>
</organism>
<dbReference type="Pfam" id="PF03929">
    <property type="entry name" value="PepSY_TM"/>
    <property type="match status" value="1"/>
</dbReference>
<keyword evidence="1" id="KW-0472">Membrane</keyword>
<dbReference type="AlphaFoldDB" id="A0A3P3WEC6"/>
<comment type="caution">
    <text evidence="2">The sequence shown here is derived from an EMBL/GenBank/DDBJ whole genome shotgun (WGS) entry which is preliminary data.</text>
</comment>
<keyword evidence="3" id="KW-1185">Reference proteome</keyword>
<dbReference type="InterPro" id="IPR005625">
    <property type="entry name" value="PepSY-ass_TM"/>
</dbReference>
<protein>
    <submittedName>
        <fullName evidence="2">PepSY domain-containing protein</fullName>
    </submittedName>
</protein>
<dbReference type="PANTHER" id="PTHR34219:SF3">
    <property type="entry name" value="BLL7967 PROTEIN"/>
    <property type="match status" value="1"/>
</dbReference>